<protein>
    <submittedName>
        <fullName evidence="1">Uncharacterized protein</fullName>
    </submittedName>
</protein>
<proteinExistence type="predicted"/>
<evidence type="ECO:0000313" key="2">
    <source>
        <dbReference type="Proteomes" id="UP000197007"/>
    </source>
</evidence>
<keyword evidence="2" id="KW-1185">Reference proteome</keyword>
<dbReference type="KEGG" id="capn:CBG49_07580"/>
<reference evidence="2" key="1">
    <citation type="submission" date="2017-06" db="EMBL/GenBank/DDBJ databases">
        <title>Complete genome sequence of Capnocytophaga sp. KCOM 1579 (=ChDC OS43) isolated from a human refractory periapical abscess lesion.</title>
        <authorList>
            <person name="Kook J.-K."/>
            <person name="Park S.-N."/>
            <person name="Lim Y.K."/>
            <person name="Roh H."/>
        </authorList>
    </citation>
    <scope>NUCLEOTIDE SEQUENCE [LARGE SCALE GENOMIC DNA]</scope>
    <source>
        <strain evidence="2">ChDC OS43</strain>
    </source>
</reference>
<dbReference type="Proteomes" id="UP000197007">
    <property type="component" value="Chromosome"/>
</dbReference>
<dbReference type="AlphaFoldDB" id="A0A1Z4BNV0"/>
<organism evidence="1 2">
    <name type="scientific">Capnocytophaga endodontalis</name>
    <dbReference type="NCBI Taxonomy" id="2708117"/>
    <lineage>
        <taxon>Bacteria</taxon>
        <taxon>Pseudomonadati</taxon>
        <taxon>Bacteroidota</taxon>
        <taxon>Flavobacteriia</taxon>
        <taxon>Flavobacteriales</taxon>
        <taxon>Flavobacteriaceae</taxon>
        <taxon>Capnocytophaga</taxon>
    </lineage>
</organism>
<dbReference type="RefSeq" id="WP_088594021.1">
    <property type="nucleotide sequence ID" value="NZ_CP022022.1"/>
</dbReference>
<name>A0A1Z4BNV0_9FLAO</name>
<evidence type="ECO:0000313" key="1">
    <source>
        <dbReference type="EMBL" id="ASF42942.1"/>
    </source>
</evidence>
<gene>
    <name evidence="1" type="ORF">CBG49_07580</name>
</gene>
<sequence>MVHYKTELMLEFPGFVLFDPVVLQEFVLEKGIEDDDLLKYFINNPTIGEESIQRGILLPIYNIEPFDYEILINTTTKSEIPTEWVVFKKEVSLPLQVKSGRLAVEDIFMIMNWDYESNYSDFATEKSLNPQPNVEGGELNGDTGDRFDIPAGNYGVKVLGFLDVNEPDIFESKCGYELFFEKMDTLPIIPENINVDKLDYKVKVISER</sequence>
<dbReference type="EMBL" id="CP022022">
    <property type="protein sequence ID" value="ASF42942.1"/>
    <property type="molecule type" value="Genomic_DNA"/>
</dbReference>
<accession>A0A1Z4BNV0</accession>